<feature type="non-terminal residue" evidence="1">
    <location>
        <position position="1"/>
    </location>
</feature>
<protein>
    <submittedName>
        <fullName evidence="1">Uncharacterized protein</fullName>
    </submittedName>
</protein>
<comment type="caution">
    <text evidence="1">The sequence shown here is derived from an EMBL/GenBank/DDBJ whole genome shotgun (WGS) entry which is preliminary data.</text>
</comment>
<name>A0A2K3KCC1_TRIPR</name>
<reference evidence="1 2" key="2">
    <citation type="journal article" date="2017" name="Front. Plant Sci.">
        <title>Gene Classification and Mining of Molecular Markers Useful in Red Clover (Trifolium pratense) Breeding.</title>
        <authorList>
            <person name="Istvanek J."/>
            <person name="Dluhosova J."/>
            <person name="Dluhos P."/>
            <person name="Patkova L."/>
            <person name="Nedelnik J."/>
            <person name="Repkova J."/>
        </authorList>
    </citation>
    <scope>NUCLEOTIDE SEQUENCE [LARGE SCALE GENOMIC DNA]</scope>
    <source>
        <strain evidence="2">cv. Tatra</strain>
        <tissue evidence="1">Young leaves</tissue>
    </source>
</reference>
<gene>
    <name evidence="1" type="ORF">L195_g061880</name>
</gene>
<evidence type="ECO:0000313" key="1">
    <source>
        <dbReference type="EMBL" id="PNX63955.1"/>
    </source>
</evidence>
<dbReference type="EMBL" id="ASHM01160318">
    <property type="protein sequence ID" value="PNX63955.1"/>
    <property type="molecule type" value="Genomic_DNA"/>
</dbReference>
<evidence type="ECO:0000313" key="2">
    <source>
        <dbReference type="Proteomes" id="UP000236291"/>
    </source>
</evidence>
<sequence>ESADVDSIHSSERDSWDEELDDKKVIRYRIWIKVGDVATSLNYLNMKSSSDLMLYAEYAVDNINGRMKTFLG</sequence>
<dbReference type="AlphaFoldDB" id="A0A2K3KCC1"/>
<reference evidence="1 2" key="1">
    <citation type="journal article" date="2014" name="Am. J. Bot.">
        <title>Genome assembly and annotation for red clover (Trifolium pratense; Fabaceae).</title>
        <authorList>
            <person name="Istvanek J."/>
            <person name="Jaros M."/>
            <person name="Krenek A."/>
            <person name="Repkova J."/>
        </authorList>
    </citation>
    <scope>NUCLEOTIDE SEQUENCE [LARGE SCALE GENOMIC DNA]</scope>
    <source>
        <strain evidence="2">cv. Tatra</strain>
        <tissue evidence="1">Young leaves</tissue>
    </source>
</reference>
<dbReference type="Proteomes" id="UP000236291">
    <property type="component" value="Unassembled WGS sequence"/>
</dbReference>
<proteinExistence type="predicted"/>
<organism evidence="1 2">
    <name type="scientific">Trifolium pratense</name>
    <name type="common">Red clover</name>
    <dbReference type="NCBI Taxonomy" id="57577"/>
    <lineage>
        <taxon>Eukaryota</taxon>
        <taxon>Viridiplantae</taxon>
        <taxon>Streptophyta</taxon>
        <taxon>Embryophyta</taxon>
        <taxon>Tracheophyta</taxon>
        <taxon>Spermatophyta</taxon>
        <taxon>Magnoliopsida</taxon>
        <taxon>eudicotyledons</taxon>
        <taxon>Gunneridae</taxon>
        <taxon>Pentapetalae</taxon>
        <taxon>rosids</taxon>
        <taxon>fabids</taxon>
        <taxon>Fabales</taxon>
        <taxon>Fabaceae</taxon>
        <taxon>Papilionoideae</taxon>
        <taxon>50 kb inversion clade</taxon>
        <taxon>NPAAA clade</taxon>
        <taxon>Hologalegina</taxon>
        <taxon>IRL clade</taxon>
        <taxon>Trifolieae</taxon>
        <taxon>Trifolium</taxon>
    </lineage>
</organism>
<accession>A0A2K3KCC1</accession>